<feature type="region of interest" description="Disordered" evidence="2">
    <location>
        <begin position="181"/>
        <end position="271"/>
    </location>
</feature>
<proteinExistence type="predicted"/>
<dbReference type="Gene3D" id="2.30.280.10">
    <property type="entry name" value="SRA-YDG"/>
    <property type="match status" value="1"/>
</dbReference>
<feature type="region of interest" description="Disordered" evidence="2">
    <location>
        <begin position="289"/>
        <end position="325"/>
    </location>
</feature>
<evidence type="ECO:0000313" key="4">
    <source>
        <dbReference type="EMBL" id="CAJ1953968.1"/>
    </source>
</evidence>
<name>A0AAD2FVE1_9STRA</name>
<feature type="compositionally biased region" description="Basic and acidic residues" evidence="2">
    <location>
        <begin position="1"/>
        <end position="29"/>
    </location>
</feature>
<dbReference type="InterPro" id="IPR037151">
    <property type="entry name" value="AlkB-like_sf"/>
</dbReference>
<dbReference type="SMART" id="SM00466">
    <property type="entry name" value="SRA"/>
    <property type="match status" value="1"/>
</dbReference>
<dbReference type="Proteomes" id="UP001295423">
    <property type="component" value="Unassembled WGS sequence"/>
</dbReference>
<feature type="region of interest" description="Disordered" evidence="2">
    <location>
        <begin position="1"/>
        <end position="40"/>
    </location>
</feature>
<comment type="caution">
    <text evidence="4">The sequence shown here is derived from an EMBL/GenBank/DDBJ whole genome shotgun (WGS) entry which is preliminary data.</text>
</comment>
<dbReference type="SUPFAM" id="SSF88697">
    <property type="entry name" value="PUA domain-like"/>
    <property type="match status" value="1"/>
</dbReference>
<keyword evidence="1" id="KW-0539">Nucleus</keyword>
<reference evidence="4" key="1">
    <citation type="submission" date="2023-08" db="EMBL/GenBank/DDBJ databases">
        <authorList>
            <person name="Audoor S."/>
            <person name="Bilcke G."/>
        </authorList>
    </citation>
    <scope>NUCLEOTIDE SEQUENCE</scope>
</reference>
<evidence type="ECO:0000256" key="2">
    <source>
        <dbReference type="SAM" id="MobiDB-lite"/>
    </source>
</evidence>
<dbReference type="InterPro" id="IPR015947">
    <property type="entry name" value="PUA-like_sf"/>
</dbReference>
<dbReference type="AlphaFoldDB" id="A0AAD2FVE1"/>
<dbReference type="SUPFAM" id="SSF51197">
    <property type="entry name" value="Clavaminate synthase-like"/>
    <property type="match status" value="1"/>
</dbReference>
<organism evidence="4 5">
    <name type="scientific">Cylindrotheca closterium</name>
    <dbReference type="NCBI Taxonomy" id="2856"/>
    <lineage>
        <taxon>Eukaryota</taxon>
        <taxon>Sar</taxon>
        <taxon>Stramenopiles</taxon>
        <taxon>Ochrophyta</taxon>
        <taxon>Bacillariophyta</taxon>
        <taxon>Bacillariophyceae</taxon>
        <taxon>Bacillariophycidae</taxon>
        <taxon>Bacillariales</taxon>
        <taxon>Bacillariaceae</taxon>
        <taxon>Cylindrotheca</taxon>
    </lineage>
</organism>
<dbReference type="InterPro" id="IPR036987">
    <property type="entry name" value="SRA-YDG_sf"/>
</dbReference>
<evidence type="ECO:0000256" key="1">
    <source>
        <dbReference type="ARBA" id="ARBA00023242"/>
    </source>
</evidence>
<evidence type="ECO:0000259" key="3">
    <source>
        <dbReference type="SMART" id="SM00466"/>
    </source>
</evidence>
<feature type="domain" description="YDG" evidence="3">
    <location>
        <begin position="593"/>
        <end position="738"/>
    </location>
</feature>
<dbReference type="Pfam" id="PF02182">
    <property type="entry name" value="SAD_SRA"/>
    <property type="match status" value="1"/>
</dbReference>
<dbReference type="InterPro" id="IPR027450">
    <property type="entry name" value="AlkB-like"/>
</dbReference>
<accession>A0AAD2FVE1</accession>
<dbReference type="Gene3D" id="2.60.120.590">
    <property type="entry name" value="Alpha-ketoglutarate-dependent dioxygenase AlkB-like"/>
    <property type="match status" value="1"/>
</dbReference>
<feature type="compositionally biased region" description="Basic residues" evidence="2">
    <location>
        <begin position="212"/>
        <end position="230"/>
    </location>
</feature>
<dbReference type="Pfam" id="PF13532">
    <property type="entry name" value="2OG-FeII_Oxy_2"/>
    <property type="match status" value="1"/>
</dbReference>
<sequence>MNSRQLDEFSPEPRDDSNRTKGDEAETTHFHLPQHANANGETNSPCFIEGCQCQVVNEMVAGVVADWISKQKPTTREEGQEGEEPQSTTETGEKQGSRQITQPMMTSDLKQASADEPSVNDEAAIWSLGRHANANDEKKPCFTEGCQRQVVALWVSNQNPPAKWFTCEECQRKDFDLDGWPEEEIPKLSNRTLMPSVEAKSSSKDNDTNSSTKKRFGAKKGQPKTKRIKARIIDNSGQPSLMQRPPPLSSQCSPVTPSPVRPDQDGWPGPMQHPSPLRFQCPPIFPSPVLPTSPSPRSPSINDVVQPQIGVPNLVPKTDGSKSKLTDQRVVATIKRCKKSNNNGKVTWTNEEPPFSTPNITDHTFKLRRGGTCRVVPNMIPPEILARIEQEVLNSGLFRQYSLQGQDEPRVHCLLHGKATDNFEAMQPVYGYAHLWMKARPLSKLPHLQGLAKDLAAIFGVDSWNIGVNPVLYRGSNDSMGEHADDDQGEKLILCLIVSSPKGARRVRITTKTKGEDAEDDDERIDLMLAAGDAYVMDGEMQKYYFHSVPKSKETVGAEESFRLSIVFRTGNDVYQLQDSGRPCENLAPKIRPAQIFGNKINGLDEGTLYSRAELFNMGAHRMQQRGISGNVKAGADAMIVSGLREDKLGVDHFCKLVYAVEQVKGGMSVMTSFNKGLPIRVFRSSNYQSRYKAISMSEMKDSSTKYRYDGLYKVVKKRDPVTCKGPFIFELCRVEAGTDENSNRFNNREVFVEYIKMGTMSTLETYPPVETCDDLIQNVVDKAVAYYGRNEDPPCLHTEIVLVPPLQEVVATQAHTADSEQANKNTLLMSGLL</sequence>
<dbReference type="InterPro" id="IPR003105">
    <property type="entry name" value="SRA_YDG"/>
</dbReference>
<keyword evidence="5" id="KW-1185">Reference proteome</keyword>
<evidence type="ECO:0000313" key="5">
    <source>
        <dbReference type="Proteomes" id="UP001295423"/>
    </source>
</evidence>
<feature type="region of interest" description="Disordered" evidence="2">
    <location>
        <begin position="71"/>
        <end position="100"/>
    </location>
</feature>
<protein>
    <recommendedName>
        <fullName evidence="3">YDG domain-containing protein</fullName>
    </recommendedName>
</protein>
<gene>
    <name evidence="4" type="ORF">CYCCA115_LOCUS14566</name>
</gene>
<dbReference type="EMBL" id="CAKOGP040001847">
    <property type="protein sequence ID" value="CAJ1953968.1"/>
    <property type="molecule type" value="Genomic_DNA"/>
</dbReference>